<dbReference type="InterPro" id="IPR012338">
    <property type="entry name" value="Beta-lactam/transpept-like"/>
</dbReference>
<evidence type="ECO:0000313" key="3">
    <source>
        <dbReference type="EMBL" id="AVX04181.1"/>
    </source>
</evidence>
<keyword evidence="3" id="KW-0378">Hydrolase</keyword>
<keyword evidence="4" id="KW-1185">Reference proteome</keyword>
<protein>
    <submittedName>
        <fullName evidence="3">Serine-type D-Ala-D-Ala carboxypeptidase</fullName>
    </submittedName>
</protein>
<keyword evidence="1" id="KW-0732">Signal</keyword>
<dbReference type="SUPFAM" id="SSF56601">
    <property type="entry name" value="beta-lactamase/transpeptidase-like"/>
    <property type="match status" value="1"/>
</dbReference>
<feature type="chain" id="PRO_5015348309" evidence="1">
    <location>
        <begin position="23"/>
        <end position="356"/>
    </location>
</feature>
<dbReference type="InterPro" id="IPR001466">
    <property type="entry name" value="Beta-lactam-related"/>
</dbReference>
<dbReference type="PANTHER" id="PTHR46825">
    <property type="entry name" value="D-ALANYL-D-ALANINE-CARBOXYPEPTIDASE/ENDOPEPTIDASE AMPH"/>
    <property type="match status" value="1"/>
</dbReference>
<dbReference type="PANTHER" id="PTHR46825:SF9">
    <property type="entry name" value="BETA-LACTAMASE-RELATED DOMAIN-CONTAINING PROTEIN"/>
    <property type="match status" value="1"/>
</dbReference>
<name>A0A2R4MDR4_9HYPH</name>
<evidence type="ECO:0000313" key="4">
    <source>
        <dbReference type="Proteomes" id="UP000258927"/>
    </source>
</evidence>
<dbReference type="STRING" id="1122213.GCA_000423365_01137"/>
<dbReference type="Gene3D" id="3.40.710.10">
    <property type="entry name" value="DD-peptidase/beta-lactamase superfamily"/>
    <property type="match status" value="1"/>
</dbReference>
<dbReference type="Pfam" id="PF00144">
    <property type="entry name" value="Beta-lactamase"/>
    <property type="match status" value="1"/>
</dbReference>
<dbReference type="RefSeq" id="WP_117395535.1">
    <property type="nucleotide sequence ID" value="NZ_CP021330.1"/>
</dbReference>
<reference evidence="3 4" key="1">
    <citation type="submission" date="2017-05" db="EMBL/GenBank/DDBJ databases">
        <title>Genome Analysis of Maritalea myrionectae HL2708#5.</title>
        <authorList>
            <consortium name="Cotde Inc.-PKNU"/>
            <person name="Jang D."/>
            <person name="Oh H.-M."/>
        </authorList>
    </citation>
    <scope>NUCLEOTIDE SEQUENCE [LARGE SCALE GENOMIC DNA]</scope>
    <source>
        <strain evidence="3 4">HL2708#5</strain>
    </source>
</reference>
<dbReference type="EMBL" id="CP021330">
    <property type="protein sequence ID" value="AVX04181.1"/>
    <property type="molecule type" value="Genomic_DNA"/>
</dbReference>
<keyword evidence="3" id="KW-0121">Carboxypeptidase</keyword>
<gene>
    <name evidence="3" type="ORF">MXMO3_01653</name>
</gene>
<dbReference type="AlphaFoldDB" id="A0A2R4MDR4"/>
<dbReference type="KEGG" id="mmyr:MXMO3_01653"/>
<proteinExistence type="predicted"/>
<accession>A0A2R4MDR4</accession>
<organism evidence="3 4">
    <name type="scientific">Maritalea myrionectae</name>
    <dbReference type="NCBI Taxonomy" id="454601"/>
    <lineage>
        <taxon>Bacteria</taxon>
        <taxon>Pseudomonadati</taxon>
        <taxon>Pseudomonadota</taxon>
        <taxon>Alphaproteobacteria</taxon>
        <taxon>Hyphomicrobiales</taxon>
        <taxon>Devosiaceae</taxon>
        <taxon>Maritalea</taxon>
    </lineage>
</organism>
<evidence type="ECO:0000256" key="1">
    <source>
        <dbReference type="SAM" id="SignalP"/>
    </source>
</evidence>
<dbReference type="GO" id="GO:0004180">
    <property type="term" value="F:carboxypeptidase activity"/>
    <property type="evidence" value="ECO:0007669"/>
    <property type="project" value="UniProtKB-KW"/>
</dbReference>
<evidence type="ECO:0000259" key="2">
    <source>
        <dbReference type="Pfam" id="PF00144"/>
    </source>
</evidence>
<feature type="signal peptide" evidence="1">
    <location>
        <begin position="1"/>
        <end position="22"/>
    </location>
</feature>
<keyword evidence="3" id="KW-0645">Protease</keyword>
<dbReference type="InterPro" id="IPR050491">
    <property type="entry name" value="AmpC-like"/>
</dbReference>
<sequence length="356" mass="38974">MAAFGRLFLALVALLLAFPAFAQSELIEEKLNQFLAEQQVEGAVFWAHLNGTTVEVSVGYADRDKQIETTAQTRFYIASSGKMMTAAAILRHAERGHLQLDGRAWPHIKNLDNIEQLENADQVTIRQLLQHTSGLAEYLTDDFIDESTATPTKRWSPAEALTFAYDEPAAFAPGTDFEYTNTNYVLLGHVLAQLDGSLEQSLEKHIFRNAGMTASTVGANARAKNLAHGYEISGADASQMAWASTLGDGPVVTTAADLGLFLRALFESQSILTPDMLAQMRTGSSSNPSYGLGLGIETDRWGVWLGHSGAYEGYESFERHYPEHDATLVLLINGNPINESYFLGVAADMLFEITSR</sequence>
<feature type="domain" description="Beta-lactamase-related" evidence="2">
    <location>
        <begin position="29"/>
        <end position="340"/>
    </location>
</feature>
<dbReference type="Proteomes" id="UP000258927">
    <property type="component" value="Chromosome"/>
</dbReference>